<evidence type="ECO:0008006" key="3">
    <source>
        <dbReference type="Google" id="ProtNLM"/>
    </source>
</evidence>
<evidence type="ECO:0000313" key="2">
    <source>
        <dbReference type="Proteomes" id="UP000807025"/>
    </source>
</evidence>
<dbReference type="Proteomes" id="UP000807025">
    <property type="component" value="Unassembled WGS sequence"/>
</dbReference>
<dbReference type="EMBL" id="MU154656">
    <property type="protein sequence ID" value="KAF9489879.1"/>
    <property type="molecule type" value="Genomic_DNA"/>
</dbReference>
<organism evidence="1 2">
    <name type="scientific">Pleurotus eryngii</name>
    <name type="common">Boletus of the steppes</name>
    <dbReference type="NCBI Taxonomy" id="5323"/>
    <lineage>
        <taxon>Eukaryota</taxon>
        <taxon>Fungi</taxon>
        <taxon>Dikarya</taxon>
        <taxon>Basidiomycota</taxon>
        <taxon>Agaricomycotina</taxon>
        <taxon>Agaricomycetes</taxon>
        <taxon>Agaricomycetidae</taxon>
        <taxon>Agaricales</taxon>
        <taxon>Pleurotineae</taxon>
        <taxon>Pleurotaceae</taxon>
        <taxon>Pleurotus</taxon>
    </lineage>
</organism>
<comment type="caution">
    <text evidence="1">The sequence shown here is derived from an EMBL/GenBank/DDBJ whole genome shotgun (WGS) entry which is preliminary data.</text>
</comment>
<keyword evidence="2" id="KW-1185">Reference proteome</keyword>
<gene>
    <name evidence="1" type="ORF">BDN71DRAFT_1511741</name>
</gene>
<evidence type="ECO:0000313" key="1">
    <source>
        <dbReference type="EMBL" id="KAF9489879.1"/>
    </source>
</evidence>
<dbReference type="AlphaFoldDB" id="A0A9P6DAN4"/>
<name>A0A9P6DAN4_PLEER</name>
<protein>
    <recommendedName>
        <fullName evidence="3">BTB domain-containing protein</fullName>
    </recommendedName>
</protein>
<sequence length="360" mass="41082">MSAPTPMHDKSFYFSDGDVVLSAPGNSGDDEAIAVAIEASNSNIIPIYSQSPAAVVYFRIHKTLLTKQPSMFTDMFEVVNPSLSEQDLYDGVPLIALHDEASHVRGFLRVLSKPETVFLPRYHHQSAELLMGPLLLAIKYQADALRDVIVLHLRADWPINSYAAWKKRQWQEPKGFPGGTSPDPEPFIHLVRTTNTSELLRKHLALAFYALLSRRPSTWRIDLLDAEDLNTLVAARCTINAWLLTWIKEDPGTYYFYGRKAQRKGPRLEIRQSECSCKLKEFKDEVLLDWMEHSLDHVDVIEYLEHLAVMVDANGYRWRFCNGNNCRSKAVSWIKEMARAFYDAMEEIIFSPIAPELHGN</sequence>
<proteinExistence type="predicted"/>
<accession>A0A9P6DAN4</accession>
<dbReference type="OrthoDB" id="3013167at2759"/>
<reference evidence="1" key="1">
    <citation type="submission" date="2020-11" db="EMBL/GenBank/DDBJ databases">
        <authorList>
            <consortium name="DOE Joint Genome Institute"/>
            <person name="Ahrendt S."/>
            <person name="Riley R."/>
            <person name="Andreopoulos W."/>
            <person name="Labutti K."/>
            <person name="Pangilinan J."/>
            <person name="Ruiz-Duenas F.J."/>
            <person name="Barrasa J.M."/>
            <person name="Sanchez-Garcia M."/>
            <person name="Camarero S."/>
            <person name="Miyauchi S."/>
            <person name="Serrano A."/>
            <person name="Linde D."/>
            <person name="Babiker R."/>
            <person name="Drula E."/>
            <person name="Ayuso-Fernandez I."/>
            <person name="Pacheco R."/>
            <person name="Padilla G."/>
            <person name="Ferreira P."/>
            <person name="Barriuso J."/>
            <person name="Kellner H."/>
            <person name="Castanera R."/>
            <person name="Alfaro M."/>
            <person name="Ramirez L."/>
            <person name="Pisabarro A.G."/>
            <person name="Kuo A."/>
            <person name="Tritt A."/>
            <person name="Lipzen A."/>
            <person name="He G."/>
            <person name="Yan M."/>
            <person name="Ng V."/>
            <person name="Cullen D."/>
            <person name="Martin F."/>
            <person name="Rosso M.-N."/>
            <person name="Henrissat B."/>
            <person name="Hibbett D."/>
            <person name="Martinez A.T."/>
            <person name="Grigoriev I.V."/>
        </authorList>
    </citation>
    <scope>NUCLEOTIDE SEQUENCE</scope>
    <source>
        <strain evidence="1">ATCC 90797</strain>
    </source>
</reference>